<keyword evidence="7" id="KW-1133">Transmembrane helix</keyword>
<evidence type="ECO:0000313" key="9">
    <source>
        <dbReference type="EMBL" id="KAK9277353.1"/>
    </source>
</evidence>
<dbReference type="PANTHER" id="PTHR45811">
    <property type="entry name" value="COPPER TRANSPORT PROTEIN FAMILY-RELATED"/>
    <property type="match status" value="1"/>
</dbReference>
<dbReference type="Proteomes" id="UP001415857">
    <property type="component" value="Unassembled WGS sequence"/>
</dbReference>
<comment type="caution">
    <text evidence="9">The sequence shown here is derived from an EMBL/GenBank/DDBJ whole genome shotgun (WGS) entry which is preliminary data.</text>
</comment>
<gene>
    <name evidence="9" type="ORF">L1049_006895</name>
</gene>
<evidence type="ECO:0000256" key="7">
    <source>
        <dbReference type="SAM" id="Phobius"/>
    </source>
</evidence>
<evidence type="ECO:0000256" key="6">
    <source>
        <dbReference type="SAM" id="MobiDB-lite"/>
    </source>
</evidence>
<sequence>MYKKLFFPFPFPFLLSFPFLGCVCVCVDVLIICLSCIFTGVDSINMDMKEKKLTVTGDIDPIYIVSKLRKFWRTEILTVGPAKEPEKKKDEGKKDDDKKKDN</sequence>
<keyword evidence="10" id="KW-1185">Reference proteome</keyword>
<reference evidence="9 10" key="1">
    <citation type="journal article" date="2024" name="Plant J.">
        <title>Genome sequences and population genomics reveal climatic adaptation and genomic divergence between two closely related sweetgum species.</title>
        <authorList>
            <person name="Xu W.Q."/>
            <person name="Ren C.Q."/>
            <person name="Zhang X.Y."/>
            <person name="Comes H.P."/>
            <person name="Liu X.H."/>
            <person name="Li Y.G."/>
            <person name="Kettle C.J."/>
            <person name="Jalonen R."/>
            <person name="Gaisberger H."/>
            <person name="Ma Y.Z."/>
            <person name="Qiu Y.X."/>
        </authorList>
    </citation>
    <scope>NUCLEOTIDE SEQUENCE [LARGE SCALE GENOMIC DNA]</scope>
    <source>
        <strain evidence="9">Hangzhou</strain>
    </source>
</reference>
<accession>A0AAP0RHW3</accession>
<dbReference type="EMBL" id="JBBPBK010000010">
    <property type="protein sequence ID" value="KAK9277353.1"/>
    <property type="molecule type" value="Genomic_DNA"/>
</dbReference>
<keyword evidence="7" id="KW-0812">Transmembrane</keyword>
<dbReference type="InterPro" id="IPR051863">
    <property type="entry name" value="HIPP"/>
</dbReference>
<keyword evidence="7" id="KW-0472">Membrane</keyword>
<name>A0AAP0RHW3_LIQFO</name>
<dbReference type="InterPro" id="IPR006121">
    <property type="entry name" value="HMA_dom"/>
</dbReference>
<dbReference type="AlphaFoldDB" id="A0AAP0RHW3"/>
<evidence type="ECO:0000256" key="3">
    <source>
        <dbReference type="ARBA" id="ARBA00023288"/>
    </source>
</evidence>
<protein>
    <recommendedName>
        <fullName evidence="8">HMA domain-containing protein</fullName>
    </recommendedName>
</protein>
<dbReference type="Gene3D" id="3.30.70.100">
    <property type="match status" value="1"/>
</dbReference>
<dbReference type="GO" id="GO:0046872">
    <property type="term" value="F:metal ion binding"/>
    <property type="evidence" value="ECO:0007669"/>
    <property type="project" value="UniProtKB-KW"/>
</dbReference>
<feature type="transmembrane region" description="Helical" evidence="7">
    <location>
        <begin position="12"/>
        <end position="41"/>
    </location>
</feature>
<evidence type="ECO:0000313" key="10">
    <source>
        <dbReference type="Proteomes" id="UP001415857"/>
    </source>
</evidence>
<evidence type="ECO:0000259" key="8">
    <source>
        <dbReference type="Pfam" id="PF00403"/>
    </source>
</evidence>
<keyword evidence="1" id="KW-0488">Methylation</keyword>
<dbReference type="Pfam" id="PF00403">
    <property type="entry name" value="HMA"/>
    <property type="match status" value="1"/>
</dbReference>
<feature type="domain" description="HMA" evidence="8">
    <location>
        <begin position="39"/>
        <end position="70"/>
    </location>
</feature>
<proteinExistence type="inferred from homology"/>
<evidence type="ECO:0000256" key="2">
    <source>
        <dbReference type="ARBA" id="ARBA00022723"/>
    </source>
</evidence>
<evidence type="ECO:0000256" key="5">
    <source>
        <dbReference type="ARBA" id="ARBA00024045"/>
    </source>
</evidence>
<feature type="region of interest" description="Disordered" evidence="6">
    <location>
        <begin position="83"/>
        <end position="102"/>
    </location>
</feature>
<keyword evidence="2" id="KW-0479">Metal-binding</keyword>
<keyword evidence="3" id="KW-0449">Lipoprotein</keyword>
<evidence type="ECO:0000256" key="4">
    <source>
        <dbReference type="ARBA" id="ARBA00023289"/>
    </source>
</evidence>
<dbReference type="PANTHER" id="PTHR45811:SF50">
    <property type="entry name" value="HEAVY METAL-ASSOCIATED ISOPRENYLATED PLANT PROTEIN 12-RELATED"/>
    <property type="match status" value="1"/>
</dbReference>
<keyword evidence="4" id="KW-0636">Prenylation</keyword>
<evidence type="ECO:0000256" key="1">
    <source>
        <dbReference type="ARBA" id="ARBA00022481"/>
    </source>
</evidence>
<organism evidence="9 10">
    <name type="scientific">Liquidambar formosana</name>
    <name type="common">Formosan gum</name>
    <dbReference type="NCBI Taxonomy" id="63359"/>
    <lineage>
        <taxon>Eukaryota</taxon>
        <taxon>Viridiplantae</taxon>
        <taxon>Streptophyta</taxon>
        <taxon>Embryophyta</taxon>
        <taxon>Tracheophyta</taxon>
        <taxon>Spermatophyta</taxon>
        <taxon>Magnoliopsida</taxon>
        <taxon>eudicotyledons</taxon>
        <taxon>Gunneridae</taxon>
        <taxon>Pentapetalae</taxon>
        <taxon>Saxifragales</taxon>
        <taxon>Altingiaceae</taxon>
        <taxon>Liquidambar</taxon>
    </lineage>
</organism>
<comment type="similarity">
    <text evidence="5">Belongs to the HIPP family.</text>
</comment>